<dbReference type="GO" id="GO:0006808">
    <property type="term" value="P:regulation of nitrogen utilization"/>
    <property type="evidence" value="ECO:0007669"/>
    <property type="project" value="UniProtKB-UniRule"/>
</dbReference>
<keyword evidence="6 7" id="KW-0511">Multifunctional enzyme</keyword>
<proteinExistence type="inferred from homology"/>
<dbReference type="RefSeq" id="WP_123690272.1">
    <property type="nucleotide sequence ID" value="NZ_AP019700.1"/>
</dbReference>
<dbReference type="InterPro" id="IPR010043">
    <property type="entry name" value="UTase/UR"/>
</dbReference>
<evidence type="ECO:0000256" key="3">
    <source>
        <dbReference type="ARBA" id="ARBA00022737"/>
    </source>
</evidence>
<dbReference type="SUPFAM" id="SSF55021">
    <property type="entry name" value="ACT-like"/>
    <property type="match status" value="2"/>
</dbReference>
<dbReference type="Gene3D" id="3.30.70.260">
    <property type="match status" value="2"/>
</dbReference>
<dbReference type="Pfam" id="PF01966">
    <property type="entry name" value="HD"/>
    <property type="match status" value="1"/>
</dbReference>
<comment type="function">
    <text evidence="7">Modifies, by uridylylation and deuridylylation, the PII regulatory proteins (GlnB and homologs), in response to the nitrogen status of the cell that GlnD senses through the glutamine level. Under low glutamine levels, catalyzes the conversion of the PII proteins and UTP to PII-UMP and PPi, while under higher glutamine levels, GlnD hydrolyzes PII-UMP to PII and UMP (deuridylylation). Thus, controls uridylylation state and activity of the PII proteins, and plays an important role in the regulation of nitrogen metabolism.</text>
</comment>
<gene>
    <name evidence="7" type="primary">glnD</name>
    <name evidence="10" type="ORF">EDC65_2705</name>
</gene>
<comment type="activity regulation">
    <text evidence="7">Uridylyltransferase (UTase) activity is inhibited by glutamine, while glutamine activates uridylyl-removing (UR) activity.</text>
</comment>
<comment type="catalytic activity">
    <reaction evidence="7">
        <text>[protein-PII]-L-tyrosine + UTP = [protein-PII]-uridylyl-L-tyrosine + diphosphate</text>
        <dbReference type="Rhea" id="RHEA:13673"/>
        <dbReference type="Rhea" id="RHEA-COMP:12147"/>
        <dbReference type="Rhea" id="RHEA-COMP:12148"/>
        <dbReference type="ChEBI" id="CHEBI:33019"/>
        <dbReference type="ChEBI" id="CHEBI:46398"/>
        <dbReference type="ChEBI" id="CHEBI:46858"/>
        <dbReference type="ChEBI" id="CHEBI:90602"/>
        <dbReference type="EC" id="2.7.7.59"/>
    </reaction>
</comment>
<comment type="caution">
    <text evidence="7">Lacks conserved residue(s) required for the propagation of feature annotation.</text>
</comment>
<dbReference type="SMART" id="SM00471">
    <property type="entry name" value="HDc"/>
    <property type="match status" value="1"/>
</dbReference>
<dbReference type="Gene3D" id="1.10.3090.10">
    <property type="entry name" value="cca-adding enzyme, domain 2"/>
    <property type="match status" value="1"/>
</dbReference>
<dbReference type="NCBIfam" id="TIGR01693">
    <property type="entry name" value="UTase_glnD"/>
    <property type="match status" value="1"/>
</dbReference>
<dbReference type="PROSITE" id="PS51671">
    <property type="entry name" value="ACT"/>
    <property type="match status" value="2"/>
</dbReference>
<dbReference type="PIRSF" id="PIRSF006288">
    <property type="entry name" value="PII_uridyltransf"/>
    <property type="match status" value="1"/>
</dbReference>
<name>A0A3N1LNP8_9PROT</name>
<dbReference type="EMBL" id="RJKX01000014">
    <property type="protein sequence ID" value="ROP90845.1"/>
    <property type="molecule type" value="Genomic_DNA"/>
</dbReference>
<dbReference type="CDD" id="cd00077">
    <property type="entry name" value="HDc"/>
    <property type="match status" value="1"/>
</dbReference>
<evidence type="ECO:0000256" key="6">
    <source>
        <dbReference type="ARBA" id="ARBA00023268"/>
    </source>
</evidence>
<dbReference type="InterPro" id="IPR003607">
    <property type="entry name" value="HD/PDEase_dom"/>
</dbReference>
<evidence type="ECO:0000256" key="1">
    <source>
        <dbReference type="ARBA" id="ARBA00022679"/>
    </source>
</evidence>
<dbReference type="AlphaFoldDB" id="A0A3N1LNP8"/>
<dbReference type="CDD" id="cd04899">
    <property type="entry name" value="ACT_ACR-UUR-like_2"/>
    <property type="match status" value="1"/>
</dbReference>
<reference evidence="10 11" key="1">
    <citation type="submission" date="2018-11" db="EMBL/GenBank/DDBJ databases">
        <title>Genomic Encyclopedia of Type Strains, Phase IV (KMG-IV): sequencing the most valuable type-strain genomes for metagenomic binning, comparative biology and taxonomic classification.</title>
        <authorList>
            <person name="Goeker M."/>
        </authorList>
    </citation>
    <scope>NUCLEOTIDE SEQUENCE [LARGE SCALE GENOMIC DNA]</scope>
    <source>
        <strain evidence="10 11">DSM 5900</strain>
    </source>
</reference>
<comment type="caution">
    <text evidence="10">The sequence shown here is derived from an EMBL/GenBank/DDBJ whole genome shotgun (WGS) entry which is preliminary data.</text>
</comment>
<dbReference type="OrthoDB" id="9758038at2"/>
<dbReference type="InterPro" id="IPR045865">
    <property type="entry name" value="ACT-like_dom_sf"/>
</dbReference>
<sequence length="929" mass="103578">MTSIARPRAIVDRSELLRQVDAVAARRLGPDAFRAELLKIVRAALDHGRAEVMRRFYANQRGAEAARGLAHLMDQVIRVLHDATVSHVHVVSNPTTSERIGIIAVGGYGRAELAPFSDVDLLFLLPWKSTPHTEQVVEYLLYLLWDLGLKVGHSTRSVAECLRQAKADHTVRTALLEARWIWGDQALYGDLRRSYEQEIQSRDAIGFIEAKLAERDERHRRLGDSRYLLEPNLKEGKGGLRDLHTLFWIAKYAYRVDEVAALVDRSVLSPEEAQGFARAHDLLWTVRFYLHDIAGRPDERLTFDMQSEIGRRLGYTDHAGTRGVERFMKHYFLVAKDVGDLTRILCAALEAEHKKSAPPLLSRLGLRRRKVEGFTVEGGRLALTQPTMFQDDPVNLLRLFHAAQDTGLDIHPAALKQITRDLRLVDNRLRRDPEANRLFLEILASRKDPEHVLRRMSEVGLFGKFVPDFGRVVAQMQYDMYHVYTVDEHTIFALGILSRIERGQLKDDHPVASEVMPTVASRRSLYVALLLHDIAKGRGGDHSILGAEIALKLGPRFGLAPEETETVAWLVRFHLLMSNTAFKRDIDDPKTIQDFIAEVQSPERLKLLLALTVADIRAVGPKVWNSWKATLLRELYHRTAEAMSGGIGAQPKAARIAAARDRLRQALKDWDDDSFALFSDVIYPAYWLGLDVDTQARHARIIRSAEREGRALTVDTRVDPARGVTDVTIYTADHPGLFSRIAGALAVAGANIVDARIHTLANGMALDSFAVQDATGGTFDRPDRLARLAVMVEQSLDGRLSPTAELRRPVPFAPATRSLALAPRVLVDNSASTNHTVIEVNGRDRPGLLADLTRALTRQGVQIATARISTYGEKVVDVFYVKDVFGLKVEKEAKIKAIRTALLAVFGNAEAEGAAAAPRPVRPRRAAVG</sequence>
<dbReference type="EC" id="3.1.4.-" evidence="7"/>
<dbReference type="InterPro" id="IPR013546">
    <property type="entry name" value="PII_UdlTrfase/GS_AdlTrfase"/>
</dbReference>
<dbReference type="Pfam" id="PF08335">
    <property type="entry name" value="GlnD_UR_UTase"/>
    <property type="match status" value="1"/>
</dbReference>
<dbReference type="PANTHER" id="PTHR47320:SF1">
    <property type="entry name" value="BIFUNCTIONAL URIDYLYLTRANSFERASE_URIDYLYL-REMOVING ENZYME"/>
    <property type="match status" value="1"/>
</dbReference>
<keyword evidence="3" id="KW-0677">Repeat</keyword>
<dbReference type="InterPro" id="IPR002912">
    <property type="entry name" value="ACT_dom"/>
</dbReference>
<comment type="similarity">
    <text evidence="7">Belongs to the GlnD family.</text>
</comment>
<feature type="domain" description="ACT" evidence="8">
    <location>
        <begin position="837"/>
        <end position="916"/>
    </location>
</feature>
<dbReference type="SUPFAM" id="SSF81593">
    <property type="entry name" value="Nucleotidyltransferase substrate binding subunit/domain"/>
    <property type="match status" value="1"/>
</dbReference>
<evidence type="ECO:0000256" key="7">
    <source>
        <dbReference type="HAMAP-Rule" id="MF_00277"/>
    </source>
</evidence>
<dbReference type="Proteomes" id="UP000278222">
    <property type="component" value="Unassembled WGS sequence"/>
</dbReference>
<dbReference type="CDD" id="cd05401">
    <property type="entry name" value="NT_GlnE_GlnD_like"/>
    <property type="match status" value="1"/>
</dbReference>
<dbReference type="EC" id="2.7.7.59" evidence="7"/>
<dbReference type="SUPFAM" id="SSF81301">
    <property type="entry name" value="Nucleotidyltransferase"/>
    <property type="match status" value="1"/>
</dbReference>
<dbReference type="PANTHER" id="PTHR47320">
    <property type="entry name" value="BIFUNCTIONAL URIDYLYLTRANSFERASE/URIDYLYL-REMOVING ENZYME"/>
    <property type="match status" value="1"/>
</dbReference>
<keyword evidence="4 7" id="KW-0378">Hydrolase</keyword>
<comment type="catalytic activity">
    <reaction evidence="7">
        <text>[protein-PII]-uridylyl-L-tyrosine + H2O = [protein-PII]-L-tyrosine + UMP + H(+)</text>
        <dbReference type="Rhea" id="RHEA:48600"/>
        <dbReference type="Rhea" id="RHEA-COMP:12147"/>
        <dbReference type="Rhea" id="RHEA-COMP:12148"/>
        <dbReference type="ChEBI" id="CHEBI:15377"/>
        <dbReference type="ChEBI" id="CHEBI:15378"/>
        <dbReference type="ChEBI" id="CHEBI:46858"/>
        <dbReference type="ChEBI" id="CHEBI:57865"/>
        <dbReference type="ChEBI" id="CHEBI:90602"/>
    </reaction>
</comment>
<evidence type="ECO:0000256" key="2">
    <source>
        <dbReference type="ARBA" id="ARBA00022695"/>
    </source>
</evidence>
<accession>A0A3N1LNP8</accession>
<keyword evidence="1 7" id="KW-0808">Transferase</keyword>
<comment type="cofactor">
    <cofactor evidence="7">
        <name>Mg(2+)</name>
        <dbReference type="ChEBI" id="CHEBI:18420"/>
    </cofactor>
</comment>
<evidence type="ECO:0000259" key="9">
    <source>
        <dbReference type="PROSITE" id="PS51831"/>
    </source>
</evidence>
<comment type="domain">
    <text evidence="7">Has four distinct domains: an N-terminal nucleotidyltransferase (NT) domain responsible for UTase activity, a central HD domain that encodes UR activity, and two C-terminal ACT domains that seem to have a role in glutamine sensing.</text>
</comment>
<dbReference type="PROSITE" id="PS51831">
    <property type="entry name" value="HD"/>
    <property type="match status" value="1"/>
</dbReference>
<evidence type="ECO:0000259" key="8">
    <source>
        <dbReference type="PROSITE" id="PS51671"/>
    </source>
</evidence>
<organism evidence="10 11">
    <name type="scientific">Stella humosa</name>
    <dbReference type="NCBI Taxonomy" id="94"/>
    <lineage>
        <taxon>Bacteria</taxon>
        <taxon>Pseudomonadati</taxon>
        <taxon>Pseudomonadota</taxon>
        <taxon>Alphaproteobacteria</taxon>
        <taxon>Rhodospirillales</taxon>
        <taxon>Stellaceae</taxon>
        <taxon>Stella</taxon>
    </lineage>
</organism>
<dbReference type="GO" id="GO:0008773">
    <property type="term" value="F:[protein-PII] uridylyltransferase activity"/>
    <property type="evidence" value="ECO:0007669"/>
    <property type="project" value="UniProtKB-UniRule"/>
</dbReference>
<dbReference type="InterPro" id="IPR002934">
    <property type="entry name" value="Polymerase_NTP_transf_dom"/>
</dbReference>
<dbReference type="GO" id="GO:0008081">
    <property type="term" value="F:phosphoric diester hydrolase activity"/>
    <property type="evidence" value="ECO:0007669"/>
    <property type="project" value="UniProtKB-UniRule"/>
</dbReference>
<keyword evidence="2 7" id="KW-0548">Nucleotidyltransferase</keyword>
<dbReference type="Pfam" id="PF01842">
    <property type="entry name" value="ACT"/>
    <property type="match status" value="1"/>
</dbReference>
<evidence type="ECO:0000313" key="11">
    <source>
        <dbReference type="Proteomes" id="UP000278222"/>
    </source>
</evidence>
<dbReference type="InterPro" id="IPR043519">
    <property type="entry name" value="NT_sf"/>
</dbReference>
<dbReference type="HAMAP" id="MF_00277">
    <property type="entry name" value="PII_uridylyl_transf"/>
    <property type="match status" value="1"/>
</dbReference>
<evidence type="ECO:0000313" key="10">
    <source>
        <dbReference type="EMBL" id="ROP90845.1"/>
    </source>
</evidence>
<dbReference type="Gene3D" id="3.30.460.10">
    <property type="entry name" value="Beta Polymerase, domain 2"/>
    <property type="match status" value="1"/>
</dbReference>
<feature type="domain" description="ACT" evidence="8">
    <location>
        <begin position="726"/>
        <end position="802"/>
    </location>
</feature>
<evidence type="ECO:0000256" key="5">
    <source>
        <dbReference type="ARBA" id="ARBA00022842"/>
    </source>
</evidence>
<protein>
    <recommendedName>
        <fullName evidence="7">Bifunctional uridylyltransferase/uridylyl-removing enzyme</fullName>
        <shortName evidence="7">UTase/UR</shortName>
    </recommendedName>
    <alternativeName>
        <fullName evidence="7">Bifunctional [protein-PII] modification enzyme</fullName>
    </alternativeName>
    <alternativeName>
        <fullName evidence="7">Bifunctional nitrogen sensor protein</fullName>
    </alternativeName>
    <domain>
        <recommendedName>
            <fullName evidence="7">[Protein-PII] uridylyltransferase</fullName>
            <shortName evidence="7">PII uridylyltransferase</shortName>
            <shortName evidence="7">UTase</shortName>
            <ecNumber evidence="7">2.7.7.59</ecNumber>
        </recommendedName>
    </domain>
    <domain>
        <recommendedName>
            <fullName evidence="7">[Protein-PII]-UMP uridylyl-removing enzyme</fullName>
            <shortName evidence="7">UR</shortName>
            <ecNumber evidence="7">3.1.4.-</ecNumber>
        </recommendedName>
    </domain>
</protein>
<dbReference type="Pfam" id="PF01909">
    <property type="entry name" value="NTP_transf_2"/>
    <property type="match status" value="1"/>
</dbReference>
<dbReference type="CDD" id="cd04900">
    <property type="entry name" value="ACT_UUR-like_1"/>
    <property type="match status" value="1"/>
</dbReference>
<dbReference type="NCBIfam" id="NF003467">
    <property type="entry name" value="PRK05092.1"/>
    <property type="match status" value="1"/>
</dbReference>
<feature type="region of interest" description="Uridylyltransferase" evidence="7">
    <location>
        <begin position="1"/>
        <end position="370"/>
    </location>
</feature>
<dbReference type="InterPro" id="IPR006674">
    <property type="entry name" value="HD_domain"/>
</dbReference>
<evidence type="ECO:0000256" key="4">
    <source>
        <dbReference type="ARBA" id="ARBA00022801"/>
    </source>
</evidence>
<dbReference type="SUPFAM" id="SSF81891">
    <property type="entry name" value="Poly A polymerase C-terminal region-like"/>
    <property type="match status" value="1"/>
</dbReference>
<keyword evidence="11" id="KW-1185">Reference proteome</keyword>
<feature type="domain" description="HD" evidence="9">
    <location>
        <begin position="486"/>
        <end position="608"/>
    </location>
</feature>
<keyword evidence="5 7" id="KW-0460">Magnesium</keyword>